<reference evidence="2" key="1">
    <citation type="submission" date="2014-04" db="EMBL/GenBank/DDBJ databases">
        <title>Evolutionary Origins and Diversification of the Mycorrhizal Mutualists.</title>
        <authorList>
            <consortium name="DOE Joint Genome Institute"/>
            <consortium name="Mycorrhizal Genomics Consortium"/>
            <person name="Kohler A."/>
            <person name="Kuo A."/>
            <person name="Nagy L.G."/>
            <person name="Floudas D."/>
            <person name="Copeland A."/>
            <person name="Barry K.W."/>
            <person name="Cichocki N."/>
            <person name="Veneault-Fourrey C."/>
            <person name="LaButti K."/>
            <person name="Lindquist E.A."/>
            <person name="Lipzen A."/>
            <person name="Lundell T."/>
            <person name="Morin E."/>
            <person name="Murat C."/>
            <person name="Riley R."/>
            <person name="Ohm R."/>
            <person name="Sun H."/>
            <person name="Tunlid A."/>
            <person name="Henrissat B."/>
            <person name="Grigoriev I.V."/>
            <person name="Hibbett D.S."/>
            <person name="Martin F."/>
        </authorList>
    </citation>
    <scope>NUCLEOTIDE SEQUENCE [LARGE SCALE GENOMIC DNA]</scope>
    <source>
        <strain evidence="2">FD-334 SS-4</strain>
    </source>
</reference>
<dbReference type="EMBL" id="KN817527">
    <property type="protein sequence ID" value="KJA26449.1"/>
    <property type="molecule type" value="Genomic_DNA"/>
</dbReference>
<organism evidence="1 2">
    <name type="scientific">Hypholoma sublateritium (strain FD-334 SS-4)</name>
    <dbReference type="NCBI Taxonomy" id="945553"/>
    <lineage>
        <taxon>Eukaryota</taxon>
        <taxon>Fungi</taxon>
        <taxon>Dikarya</taxon>
        <taxon>Basidiomycota</taxon>
        <taxon>Agaricomycotina</taxon>
        <taxon>Agaricomycetes</taxon>
        <taxon>Agaricomycetidae</taxon>
        <taxon>Agaricales</taxon>
        <taxon>Agaricineae</taxon>
        <taxon>Strophariaceae</taxon>
        <taxon>Hypholoma</taxon>
    </lineage>
</organism>
<evidence type="ECO:0000313" key="2">
    <source>
        <dbReference type="Proteomes" id="UP000054270"/>
    </source>
</evidence>
<sequence length="137" mass="14950">MRHLPARFRRLPTWRVHATRCVQPPISASPSPIHPAHVRNAVTHGPQKLLGDLPAPQAAAVYADGIDGVVLWILASSASLSARSQMRRQSHVSTPPLPLQPAHRACAPPGLFSRETARAMFSECTLQRGYVLCVPRT</sequence>
<name>A0A0D2P688_HYPSF</name>
<gene>
    <name evidence="1" type="ORF">HYPSUDRAFT_198754</name>
</gene>
<accession>A0A0D2P688</accession>
<evidence type="ECO:0000313" key="1">
    <source>
        <dbReference type="EMBL" id="KJA26449.1"/>
    </source>
</evidence>
<protein>
    <submittedName>
        <fullName evidence="1">Uncharacterized protein</fullName>
    </submittedName>
</protein>
<proteinExistence type="predicted"/>
<keyword evidence="2" id="KW-1185">Reference proteome</keyword>
<dbReference type="AlphaFoldDB" id="A0A0D2P688"/>
<dbReference type="Proteomes" id="UP000054270">
    <property type="component" value="Unassembled WGS sequence"/>
</dbReference>